<keyword evidence="9" id="KW-0739">Sodium transport</keyword>
<gene>
    <name evidence="13" type="ORF">SPIRO4BDMA_80074</name>
</gene>
<evidence type="ECO:0000256" key="9">
    <source>
        <dbReference type="ARBA" id="ARBA00023201"/>
    </source>
</evidence>
<protein>
    <recommendedName>
        <fullName evidence="12">PTS EIIA type-2 domain-containing protein</fullName>
    </recommendedName>
</protein>
<dbReference type="InterPro" id="IPR038770">
    <property type="entry name" value="Na+/solute_symporter_sf"/>
</dbReference>
<dbReference type="PROSITE" id="PS51094">
    <property type="entry name" value="PTS_EIIA_TYPE_2"/>
    <property type="match status" value="1"/>
</dbReference>
<evidence type="ECO:0000256" key="10">
    <source>
        <dbReference type="SAM" id="MobiDB-lite"/>
    </source>
</evidence>
<evidence type="ECO:0000256" key="8">
    <source>
        <dbReference type="ARBA" id="ARBA00023136"/>
    </source>
</evidence>
<dbReference type="Gene3D" id="3.40.50.12370">
    <property type="match status" value="1"/>
</dbReference>
<feature type="transmembrane region" description="Helical" evidence="11">
    <location>
        <begin position="32"/>
        <end position="51"/>
    </location>
</feature>
<evidence type="ECO:0000256" key="4">
    <source>
        <dbReference type="ARBA" id="ARBA00022692"/>
    </source>
</evidence>
<feature type="transmembrane region" description="Helical" evidence="11">
    <location>
        <begin position="243"/>
        <end position="261"/>
    </location>
</feature>
<proteinExistence type="predicted"/>
<dbReference type="AlphaFoldDB" id="A0A3P3XUL8"/>
<feature type="transmembrane region" description="Helical" evidence="11">
    <location>
        <begin position="184"/>
        <end position="205"/>
    </location>
</feature>
<evidence type="ECO:0000259" key="12">
    <source>
        <dbReference type="PROSITE" id="PS51094"/>
    </source>
</evidence>
<dbReference type="Pfam" id="PF00359">
    <property type="entry name" value="PTS_EIIA_2"/>
    <property type="match status" value="1"/>
</dbReference>
<keyword evidence="2" id="KW-0813">Transport</keyword>
<keyword evidence="7" id="KW-0406">Ion transport</keyword>
<dbReference type="Gene3D" id="3.40.930.10">
    <property type="entry name" value="Mannitol-specific EII, Chain A"/>
    <property type="match status" value="1"/>
</dbReference>
<dbReference type="GO" id="GO:0006814">
    <property type="term" value="P:sodium ion transport"/>
    <property type="evidence" value="ECO:0007669"/>
    <property type="project" value="UniProtKB-KW"/>
</dbReference>
<keyword evidence="6" id="KW-0915">Sodium</keyword>
<comment type="subcellular location">
    <subcellularLocation>
        <location evidence="1">Membrane</location>
        <topology evidence="1">Multi-pass membrane protein</topology>
    </subcellularLocation>
</comment>
<feature type="transmembrane region" description="Helical" evidence="11">
    <location>
        <begin position="6"/>
        <end position="25"/>
    </location>
</feature>
<dbReference type="Gene3D" id="1.20.1530.20">
    <property type="match status" value="1"/>
</dbReference>
<feature type="transmembrane region" description="Helical" evidence="11">
    <location>
        <begin position="217"/>
        <end position="237"/>
    </location>
</feature>
<evidence type="ECO:0000256" key="2">
    <source>
        <dbReference type="ARBA" id="ARBA00022448"/>
    </source>
</evidence>
<dbReference type="Pfam" id="PF00999">
    <property type="entry name" value="Na_H_Exchanger"/>
    <property type="match status" value="1"/>
</dbReference>
<feature type="transmembrane region" description="Helical" evidence="11">
    <location>
        <begin position="297"/>
        <end position="318"/>
    </location>
</feature>
<dbReference type="PANTHER" id="PTHR43562">
    <property type="entry name" value="NAPA-TYPE SODIUM/HYDROGEN ANTIPORTER"/>
    <property type="match status" value="1"/>
</dbReference>
<reference evidence="13" key="1">
    <citation type="submission" date="2017-02" db="EMBL/GenBank/DDBJ databases">
        <authorList>
            <person name="Regsiter A."/>
            <person name="William W."/>
        </authorList>
    </citation>
    <scope>NUCLEOTIDE SEQUENCE</scope>
    <source>
        <strain evidence="13">BdmA 4</strain>
    </source>
</reference>
<evidence type="ECO:0000256" key="3">
    <source>
        <dbReference type="ARBA" id="ARBA00022449"/>
    </source>
</evidence>
<dbReference type="Pfam" id="PF00582">
    <property type="entry name" value="Usp"/>
    <property type="match status" value="1"/>
</dbReference>
<feature type="transmembrane region" description="Helical" evidence="11">
    <location>
        <begin position="100"/>
        <end position="119"/>
    </location>
</feature>
<dbReference type="GO" id="GO:0015297">
    <property type="term" value="F:antiporter activity"/>
    <property type="evidence" value="ECO:0007669"/>
    <property type="project" value="UniProtKB-KW"/>
</dbReference>
<evidence type="ECO:0000256" key="5">
    <source>
        <dbReference type="ARBA" id="ARBA00022989"/>
    </source>
</evidence>
<dbReference type="InterPro" id="IPR006016">
    <property type="entry name" value="UspA"/>
</dbReference>
<keyword evidence="5 11" id="KW-1133">Transmembrane helix</keyword>
<dbReference type="InterPro" id="IPR002178">
    <property type="entry name" value="PTS_EIIA_type-2_dom"/>
</dbReference>
<dbReference type="InterPro" id="IPR016152">
    <property type="entry name" value="PTrfase/Anion_transptr"/>
</dbReference>
<dbReference type="GO" id="GO:1902600">
    <property type="term" value="P:proton transmembrane transport"/>
    <property type="evidence" value="ECO:0007669"/>
    <property type="project" value="InterPro"/>
</dbReference>
<keyword evidence="8 11" id="KW-0472">Membrane</keyword>
<evidence type="ECO:0000313" key="13">
    <source>
        <dbReference type="EMBL" id="SLM19967.1"/>
    </source>
</evidence>
<sequence length="839" mass="91090">MNVIHDPVGIFALLLASVLFSAWLSNVFRFNIAVILLIFGIIAGPEVAGLLDSGAVLQILGSIGIVYVFFFAGLSTRISTRFPRHDAYGKIPFNKRSPQFFVWTVIPALTGIAIGFVIGKSPLQAAAIGIFFASAGIASSLEENYMKFSSLESYGLPGSVSLLVVFVLLALDAVAGGADARRCIFVLASGCILAGVIWSLFPRLASIFLRRIKSVGVIEGWFLFFLVFTASYAASFLSIPNWFTAYIAGIALSSAAMTTSGSGTGRILLKDDIFSPAAFFLMGVSIHISEFSSNTQWLVWGGIFIAGGLAARMLVAFFSKRIALMKGPMLGLAVPFTTFSLAISWILYSSGIFDAPLFMGAIALALVTGIISNSLMKKASSAAKVLSSNPTEKAAFVIPNRILIALSKPSSIPHLLELGAILHGADNRSPLFPLVVHSPEDSEIAQSAGSETILATAVMKLSGMQKSVLPLNVEAINPGLGILESAIQKNADTIVIGWNKPPRLAHAFFGNIIDQIVSGSNSMVLVARGRFPWKSSKQILAIFPPLVDMHSGYEAALQCIKRFARDSFATLHCFIPKDYEEQLADLWKITFSSINYKISTFSTWREIPDLFQKAATVHAAIVLVSARPGEASWSPAFERLPHILAENLPEANVLMLYMPSYNEQREQPSPQPAPPVEVEAASSPQRAEASNAEALLLESVRAGRIQVNMQGSALAEGIYKIIFSAFPNGEKKQLRALADHCIEMLQRQPIEIEPGVVLLHDRLENIPYPMVCFGAQKTGYRLSALESPVQIIVLILVPVHQSADEHLRFLADIAALFRMRNLRQRLMDANEPEDLLSYQ</sequence>
<feature type="region of interest" description="Disordered" evidence="10">
    <location>
        <begin position="663"/>
        <end position="684"/>
    </location>
</feature>
<accession>A0A3P3XUL8</accession>
<feature type="transmembrane region" description="Helical" evidence="11">
    <location>
        <begin position="154"/>
        <end position="178"/>
    </location>
</feature>
<keyword evidence="4 11" id="KW-0812">Transmembrane</keyword>
<dbReference type="InterPro" id="IPR006153">
    <property type="entry name" value="Cation/H_exchanger_TM"/>
</dbReference>
<dbReference type="GO" id="GO:0016020">
    <property type="term" value="C:membrane"/>
    <property type="evidence" value="ECO:0007669"/>
    <property type="project" value="UniProtKB-SubCell"/>
</dbReference>
<evidence type="ECO:0000256" key="6">
    <source>
        <dbReference type="ARBA" id="ARBA00023053"/>
    </source>
</evidence>
<feature type="transmembrane region" description="Helical" evidence="11">
    <location>
        <begin position="57"/>
        <end position="79"/>
    </location>
</feature>
<dbReference type="SUPFAM" id="SSF55804">
    <property type="entry name" value="Phoshotransferase/anion transport protein"/>
    <property type="match status" value="1"/>
</dbReference>
<dbReference type="PANTHER" id="PTHR43562:SF3">
    <property type="entry name" value="SODIUM ION_PROTON EXCHANGER (EUROFUNG)"/>
    <property type="match status" value="1"/>
</dbReference>
<evidence type="ECO:0000256" key="11">
    <source>
        <dbReference type="SAM" id="Phobius"/>
    </source>
</evidence>
<keyword evidence="3" id="KW-0050">Antiport</keyword>
<evidence type="ECO:0000256" key="7">
    <source>
        <dbReference type="ARBA" id="ARBA00023065"/>
    </source>
</evidence>
<feature type="transmembrane region" description="Helical" evidence="11">
    <location>
        <begin position="330"/>
        <end position="349"/>
    </location>
</feature>
<evidence type="ECO:0000256" key="1">
    <source>
        <dbReference type="ARBA" id="ARBA00004141"/>
    </source>
</evidence>
<organism evidence="13">
    <name type="scientific">uncultured spirochete</name>
    <dbReference type="NCBI Taxonomy" id="156406"/>
    <lineage>
        <taxon>Bacteria</taxon>
        <taxon>Pseudomonadati</taxon>
        <taxon>Spirochaetota</taxon>
        <taxon>Spirochaetia</taxon>
        <taxon>Spirochaetales</taxon>
        <taxon>environmental samples</taxon>
    </lineage>
</organism>
<dbReference type="SUPFAM" id="SSF52402">
    <property type="entry name" value="Adenine nucleotide alpha hydrolases-like"/>
    <property type="match status" value="1"/>
</dbReference>
<dbReference type="EMBL" id="FWDO01000008">
    <property type="protein sequence ID" value="SLM19967.1"/>
    <property type="molecule type" value="Genomic_DNA"/>
</dbReference>
<feature type="domain" description="PTS EIIA type-2" evidence="12">
    <location>
        <begin position="698"/>
        <end position="839"/>
    </location>
</feature>
<name>A0A3P3XUL8_9SPIR</name>